<accession>A0A9D2MX24</accession>
<name>A0A9D2MX24_9FIRM</name>
<dbReference type="Pfam" id="PF00395">
    <property type="entry name" value="SLH"/>
    <property type="match status" value="1"/>
</dbReference>
<organism evidence="3 4">
    <name type="scientific">Candidatus Acutalibacter pullicola</name>
    <dbReference type="NCBI Taxonomy" id="2838417"/>
    <lineage>
        <taxon>Bacteria</taxon>
        <taxon>Bacillati</taxon>
        <taxon>Bacillota</taxon>
        <taxon>Clostridia</taxon>
        <taxon>Eubacteriales</taxon>
        <taxon>Acutalibacteraceae</taxon>
        <taxon>Acutalibacter</taxon>
    </lineage>
</organism>
<comment type="caution">
    <text evidence="3">The sequence shown here is derived from an EMBL/GenBank/DDBJ whole genome shotgun (WGS) entry which is preliminary data.</text>
</comment>
<evidence type="ECO:0000313" key="4">
    <source>
        <dbReference type="Proteomes" id="UP000826793"/>
    </source>
</evidence>
<evidence type="ECO:0000259" key="2">
    <source>
        <dbReference type="PROSITE" id="PS51272"/>
    </source>
</evidence>
<evidence type="ECO:0000313" key="3">
    <source>
        <dbReference type="EMBL" id="HJB98631.1"/>
    </source>
</evidence>
<dbReference type="InterPro" id="IPR001119">
    <property type="entry name" value="SLH_dom"/>
</dbReference>
<sequence>NLTREQLATMLYRYAQYKGYDVSVGENTNILSYSDVSSVSEYATEAMQWACGAGIIGGKDGALDPAGSATRAEVATMLMRFVAGL</sequence>
<dbReference type="PROSITE" id="PS51272">
    <property type="entry name" value="SLH"/>
    <property type="match status" value="1"/>
</dbReference>
<dbReference type="AlphaFoldDB" id="A0A9D2MX24"/>
<gene>
    <name evidence="3" type="ORF">H9710_08645</name>
</gene>
<protein>
    <submittedName>
        <fullName evidence="3">S-layer homology domain-containing protein</fullName>
    </submittedName>
</protein>
<reference evidence="3" key="2">
    <citation type="submission" date="2021-04" db="EMBL/GenBank/DDBJ databases">
        <authorList>
            <person name="Gilroy R."/>
        </authorList>
    </citation>
    <scope>NUCLEOTIDE SEQUENCE</scope>
    <source>
        <strain evidence="3">CHK185-1770</strain>
    </source>
</reference>
<feature type="non-terminal residue" evidence="3">
    <location>
        <position position="1"/>
    </location>
</feature>
<reference evidence="3" key="1">
    <citation type="journal article" date="2021" name="PeerJ">
        <title>Extensive microbial diversity within the chicken gut microbiome revealed by metagenomics and culture.</title>
        <authorList>
            <person name="Gilroy R."/>
            <person name="Ravi A."/>
            <person name="Getino M."/>
            <person name="Pursley I."/>
            <person name="Horton D.L."/>
            <person name="Alikhan N.F."/>
            <person name="Baker D."/>
            <person name="Gharbi K."/>
            <person name="Hall N."/>
            <person name="Watson M."/>
            <person name="Adriaenssens E.M."/>
            <person name="Foster-Nyarko E."/>
            <person name="Jarju S."/>
            <person name="Secka A."/>
            <person name="Antonio M."/>
            <person name="Oren A."/>
            <person name="Chaudhuri R.R."/>
            <person name="La Ragione R."/>
            <person name="Hildebrand F."/>
            <person name="Pallen M.J."/>
        </authorList>
    </citation>
    <scope>NUCLEOTIDE SEQUENCE</scope>
    <source>
        <strain evidence="3">CHK185-1770</strain>
    </source>
</reference>
<keyword evidence="1" id="KW-0677">Repeat</keyword>
<evidence type="ECO:0000256" key="1">
    <source>
        <dbReference type="ARBA" id="ARBA00022737"/>
    </source>
</evidence>
<dbReference type="Proteomes" id="UP000826793">
    <property type="component" value="Unassembled WGS sequence"/>
</dbReference>
<proteinExistence type="predicted"/>
<feature type="domain" description="SLH" evidence="2">
    <location>
        <begin position="30"/>
        <end position="85"/>
    </location>
</feature>
<dbReference type="EMBL" id="DWXG01000072">
    <property type="protein sequence ID" value="HJB98631.1"/>
    <property type="molecule type" value="Genomic_DNA"/>
</dbReference>